<gene>
    <name evidence="1" type="ORF">METZ01_LOCUS436646</name>
</gene>
<proteinExistence type="predicted"/>
<protein>
    <submittedName>
        <fullName evidence="1">Uncharacterized protein</fullName>
    </submittedName>
</protein>
<sequence length="48" mass="5098">MAALAGCSQSVAIQTEFPAPVVEPLPLVVGIRYPHALTDYVHQEAPPL</sequence>
<accession>A0A382YKH6</accession>
<name>A0A382YKH6_9ZZZZ</name>
<dbReference type="EMBL" id="UINC01176591">
    <property type="protein sequence ID" value="SVD83792.1"/>
    <property type="molecule type" value="Genomic_DNA"/>
</dbReference>
<dbReference type="AlphaFoldDB" id="A0A382YKH6"/>
<feature type="non-terminal residue" evidence="1">
    <location>
        <position position="48"/>
    </location>
</feature>
<evidence type="ECO:0000313" key="1">
    <source>
        <dbReference type="EMBL" id="SVD83792.1"/>
    </source>
</evidence>
<reference evidence="1" key="1">
    <citation type="submission" date="2018-05" db="EMBL/GenBank/DDBJ databases">
        <authorList>
            <person name="Lanie J.A."/>
            <person name="Ng W.-L."/>
            <person name="Kazmierczak K.M."/>
            <person name="Andrzejewski T.M."/>
            <person name="Davidsen T.M."/>
            <person name="Wayne K.J."/>
            <person name="Tettelin H."/>
            <person name="Glass J.I."/>
            <person name="Rusch D."/>
            <person name="Podicherti R."/>
            <person name="Tsui H.-C.T."/>
            <person name="Winkler M.E."/>
        </authorList>
    </citation>
    <scope>NUCLEOTIDE SEQUENCE</scope>
</reference>
<organism evidence="1">
    <name type="scientific">marine metagenome</name>
    <dbReference type="NCBI Taxonomy" id="408172"/>
    <lineage>
        <taxon>unclassified sequences</taxon>
        <taxon>metagenomes</taxon>
        <taxon>ecological metagenomes</taxon>
    </lineage>
</organism>